<protein>
    <submittedName>
        <fullName evidence="1">Uncharacterized protein</fullName>
    </submittedName>
</protein>
<dbReference type="Proteomes" id="UP000028525">
    <property type="component" value="Unassembled WGS sequence"/>
</dbReference>
<name>A0A084JP41_9FIRM</name>
<dbReference type="EMBL" id="JPME01000010">
    <property type="protein sequence ID" value="KEZ90725.1"/>
    <property type="molecule type" value="Genomic_DNA"/>
</dbReference>
<dbReference type="AlphaFoldDB" id="A0A084JP41"/>
<dbReference type="RefSeq" id="WP_038279984.1">
    <property type="nucleotide sequence ID" value="NZ_JPME01000010.1"/>
</dbReference>
<sequence>METEGRNKEINDIKYKEVEVNKMIINGKEQTGNIINAEDTKDMQELNVTVYTRSITEPPENGGRHNKLYELLQKVLFKNKRS</sequence>
<dbReference type="STRING" id="29354.IO98_08300"/>
<organism evidence="1 2">
    <name type="scientific">Lacrimispora celerecrescens</name>
    <dbReference type="NCBI Taxonomy" id="29354"/>
    <lineage>
        <taxon>Bacteria</taxon>
        <taxon>Bacillati</taxon>
        <taxon>Bacillota</taxon>
        <taxon>Clostridia</taxon>
        <taxon>Lachnospirales</taxon>
        <taxon>Lachnospiraceae</taxon>
        <taxon>Lacrimispora</taxon>
    </lineage>
</organism>
<keyword evidence="2" id="KW-1185">Reference proteome</keyword>
<evidence type="ECO:0000313" key="1">
    <source>
        <dbReference type="EMBL" id="KEZ90725.1"/>
    </source>
</evidence>
<gene>
    <name evidence="1" type="ORF">IO98_08300</name>
</gene>
<accession>A0A084JP41</accession>
<comment type="caution">
    <text evidence="1">The sequence shown here is derived from an EMBL/GenBank/DDBJ whole genome shotgun (WGS) entry which is preliminary data.</text>
</comment>
<reference evidence="1 2" key="1">
    <citation type="submission" date="2014-07" db="EMBL/GenBank/DDBJ databases">
        <title>Draft genome of Clostridium celerecrescens 152B isolated from sediments associated with methane hydrate from Krishna Godavari basin.</title>
        <authorList>
            <person name="Honkalas V.S."/>
            <person name="Dabir A.P."/>
            <person name="Arora P."/>
            <person name="Dhakephalkar P.K."/>
        </authorList>
    </citation>
    <scope>NUCLEOTIDE SEQUENCE [LARGE SCALE GENOMIC DNA]</scope>
    <source>
        <strain evidence="1 2">152B</strain>
    </source>
</reference>
<proteinExistence type="predicted"/>
<dbReference type="OrthoDB" id="2059184at2"/>
<evidence type="ECO:0000313" key="2">
    <source>
        <dbReference type="Proteomes" id="UP000028525"/>
    </source>
</evidence>